<organism evidence="1 2">
    <name type="scientific">Micavibrio aeruginosavorus</name>
    <dbReference type="NCBI Taxonomy" id="349221"/>
    <lineage>
        <taxon>Bacteria</taxon>
        <taxon>Pseudomonadati</taxon>
        <taxon>Bdellovibrionota</taxon>
        <taxon>Bdellovibrionia</taxon>
        <taxon>Bdellovibrionales</taxon>
        <taxon>Pseudobdellovibrionaceae</taxon>
        <taxon>Micavibrio</taxon>
    </lineage>
</organism>
<sequence length="115" mass="12678">MTQVNFYKDAIQLHSIRDVKTPPGNNSLPVATIEAAIKALSAKNGLDIQGGDFKPGRDWDMVEVGGRRYSAEAYQKALLSATKADINTPRSDARQLDNRPRTLIAPQTTPDWDIL</sequence>
<name>A0A7T5UHA2_9BACT</name>
<proteinExistence type="predicted"/>
<reference evidence="1 2" key="1">
    <citation type="submission" date="2020-07" db="EMBL/GenBank/DDBJ databases">
        <title>Huge and variable diversity of episymbiotic CPR bacteria and DPANN archaea in groundwater ecosystems.</title>
        <authorList>
            <person name="He C.Y."/>
            <person name="Keren R."/>
            <person name="Whittaker M."/>
            <person name="Farag I.F."/>
            <person name="Doudna J."/>
            <person name="Cate J.H.D."/>
            <person name="Banfield J.F."/>
        </authorList>
    </citation>
    <scope>NUCLEOTIDE SEQUENCE [LARGE SCALE GENOMIC DNA]</scope>
    <source>
        <strain evidence="1">NC_groundwater_70_Ag_B-0.1um_54_66</strain>
    </source>
</reference>
<dbReference type="AlphaFoldDB" id="A0A7T5UHA2"/>
<dbReference type="Proteomes" id="UP000595362">
    <property type="component" value="Chromosome"/>
</dbReference>
<protein>
    <submittedName>
        <fullName evidence="1">Uncharacterized protein</fullName>
    </submittedName>
</protein>
<evidence type="ECO:0000313" key="2">
    <source>
        <dbReference type="Proteomes" id="UP000595362"/>
    </source>
</evidence>
<accession>A0A7T5UHA2</accession>
<evidence type="ECO:0000313" key="1">
    <source>
        <dbReference type="EMBL" id="QQG36751.1"/>
    </source>
</evidence>
<dbReference type="EMBL" id="CP066681">
    <property type="protein sequence ID" value="QQG36751.1"/>
    <property type="molecule type" value="Genomic_DNA"/>
</dbReference>
<gene>
    <name evidence="1" type="ORF">HYS17_02970</name>
</gene>